<dbReference type="Proteomes" id="UP001305779">
    <property type="component" value="Unassembled WGS sequence"/>
</dbReference>
<dbReference type="EMBL" id="JAXOVC010000001">
    <property type="protein sequence ID" value="KAK4508484.1"/>
    <property type="molecule type" value="Genomic_DNA"/>
</dbReference>
<evidence type="ECO:0008006" key="3">
    <source>
        <dbReference type="Google" id="ProtNLM"/>
    </source>
</evidence>
<name>A0ABR0F4H0_ZASCE</name>
<gene>
    <name evidence="1" type="ORF">PRZ48_002223</name>
</gene>
<evidence type="ECO:0000313" key="1">
    <source>
        <dbReference type="EMBL" id="KAK4508484.1"/>
    </source>
</evidence>
<proteinExistence type="predicted"/>
<organism evidence="1 2">
    <name type="scientific">Zasmidium cellare</name>
    <name type="common">Wine cellar mold</name>
    <name type="synonym">Racodium cellare</name>
    <dbReference type="NCBI Taxonomy" id="395010"/>
    <lineage>
        <taxon>Eukaryota</taxon>
        <taxon>Fungi</taxon>
        <taxon>Dikarya</taxon>
        <taxon>Ascomycota</taxon>
        <taxon>Pezizomycotina</taxon>
        <taxon>Dothideomycetes</taxon>
        <taxon>Dothideomycetidae</taxon>
        <taxon>Mycosphaerellales</taxon>
        <taxon>Mycosphaerellaceae</taxon>
        <taxon>Zasmidium</taxon>
    </lineage>
</organism>
<dbReference type="SUPFAM" id="SSF53335">
    <property type="entry name" value="S-adenosyl-L-methionine-dependent methyltransferases"/>
    <property type="match status" value="1"/>
</dbReference>
<protein>
    <recommendedName>
        <fullName evidence="3">Hard-surface induced protein 5</fullName>
    </recommendedName>
</protein>
<reference evidence="1 2" key="1">
    <citation type="journal article" date="2023" name="G3 (Bethesda)">
        <title>A chromosome-level genome assembly of Zasmidium syzygii isolated from banana leaves.</title>
        <authorList>
            <person name="van Westerhoven A.C."/>
            <person name="Mehrabi R."/>
            <person name="Talebi R."/>
            <person name="Steentjes M.B.F."/>
            <person name="Corcolon B."/>
            <person name="Chong P.A."/>
            <person name="Kema G.H.J."/>
            <person name="Seidl M.F."/>
        </authorList>
    </citation>
    <scope>NUCLEOTIDE SEQUENCE [LARGE SCALE GENOMIC DNA]</scope>
    <source>
        <strain evidence="1 2">P124</strain>
    </source>
</reference>
<dbReference type="InterPro" id="IPR029063">
    <property type="entry name" value="SAM-dependent_MTases_sf"/>
</dbReference>
<accession>A0ABR0F4H0</accession>
<sequence>MTVQSNRLPLVLASVGIILFIGALLHQMNGVPSSLRSNFKSSFYDIALSHGTDKVTVHHYHHMYQKYLPPYRAKPLKMLEIGLGCDMSYGPGASYFTWLEYFPYVDLYFIEYDASCARKWAANTTGATIFTGDQANITFLNEFMRSAGTDFDIIVDDGGHTMNQQIVSLEALWKAVKPGGIYFCEDLQTSYWDDYGGDKSNGGKKRTMMGYVKELVDDLNVPTGGHARKHAGISEEVRGVDCMEEVCAFVKKGGEGD</sequence>
<evidence type="ECO:0000313" key="2">
    <source>
        <dbReference type="Proteomes" id="UP001305779"/>
    </source>
</evidence>
<keyword evidence="2" id="KW-1185">Reference proteome</keyword>
<comment type="caution">
    <text evidence="1">The sequence shown here is derived from an EMBL/GenBank/DDBJ whole genome shotgun (WGS) entry which is preliminary data.</text>
</comment>
<dbReference type="Gene3D" id="3.40.50.150">
    <property type="entry name" value="Vaccinia Virus protein VP39"/>
    <property type="match status" value="1"/>
</dbReference>